<evidence type="ECO:0000313" key="2">
    <source>
        <dbReference type="EMBL" id="MFD1319918.1"/>
    </source>
</evidence>
<dbReference type="PANTHER" id="PTHR48050:SF13">
    <property type="entry name" value="STEROL 3-BETA-GLUCOSYLTRANSFERASE UGT80A2"/>
    <property type="match status" value="1"/>
</dbReference>
<accession>A0ABW3Y7Y3</accession>
<dbReference type="EMBL" id="JBHTMP010000002">
    <property type="protein sequence ID" value="MFD1319918.1"/>
    <property type="molecule type" value="Genomic_DNA"/>
</dbReference>
<evidence type="ECO:0000313" key="3">
    <source>
        <dbReference type="Proteomes" id="UP001597260"/>
    </source>
</evidence>
<reference evidence="3" key="1">
    <citation type="journal article" date="2019" name="Int. J. Syst. Evol. Microbiol.">
        <title>The Global Catalogue of Microorganisms (GCM) 10K type strain sequencing project: providing services to taxonomists for standard genome sequencing and annotation.</title>
        <authorList>
            <consortium name="The Broad Institute Genomics Platform"/>
            <consortium name="The Broad Institute Genome Sequencing Center for Infectious Disease"/>
            <person name="Wu L."/>
            <person name="Ma J."/>
        </authorList>
    </citation>
    <scope>NUCLEOTIDE SEQUENCE [LARGE SCALE GENOMIC DNA]</scope>
    <source>
        <strain evidence="3">JCM 31037</strain>
    </source>
</reference>
<dbReference type="InterPro" id="IPR010610">
    <property type="entry name" value="EryCIII-like_C"/>
</dbReference>
<evidence type="ECO:0000259" key="1">
    <source>
        <dbReference type="Pfam" id="PF06722"/>
    </source>
</evidence>
<gene>
    <name evidence="2" type="ORF">ACFQ4H_02315</name>
</gene>
<sequence length="397" mass="42293">MRILFTFAGGSGHFHPLVPIARAAEVAGHVVAVGCRSSMVSVVEAEGFTAFVTQVEQGGAPVRRPLLELDADREERDLRDGFADQMARVRATGVLDLCATWQPDLLVCDEADYGAVVAAERLGLPYATVLVLVAGSFARRELLADTLNRLRADHDLPPDPELTMLSRHLVLSPGPASFRDPAYPLPATAHSLRPLLPAPSDDDGRIVDWLNRRTDRPKVYFTLGTVFNLESGDLFTRILTGVRELDVDLLVTVGPHIDPEEFGPQPENVRIERYVPQASILPYCDLVVSHGGSGSVLGALAHGVPMVLVPMGADQPSNAVRCADLGVAQVLDAVRVTPEQAGTAVAAVLADPAYRQAAAVVQAEIADLPGPEYAVTLLERLSAEHGPVRVAGESAAG</sequence>
<comment type="caution">
    <text evidence="2">The sequence shown here is derived from an EMBL/GenBank/DDBJ whole genome shotgun (WGS) entry which is preliminary data.</text>
</comment>
<protein>
    <submittedName>
        <fullName evidence="2">Glycosyltransferase</fullName>
    </submittedName>
</protein>
<dbReference type="CDD" id="cd03784">
    <property type="entry name" value="GT1_Gtf-like"/>
    <property type="match status" value="1"/>
</dbReference>
<keyword evidence="3" id="KW-1185">Reference proteome</keyword>
<dbReference type="InterPro" id="IPR050426">
    <property type="entry name" value="Glycosyltransferase_28"/>
</dbReference>
<dbReference type="RefSeq" id="WP_377566378.1">
    <property type="nucleotide sequence ID" value="NZ_JBHTMP010000002.1"/>
</dbReference>
<dbReference type="InterPro" id="IPR002213">
    <property type="entry name" value="UDP_glucos_trans"/>
</dbReference>
<name>A0ABW3Y7Y3_9ACTN</name>
<dbReference type="Pfam" id="PF06722">
    <property type="entry name" value="EryCIII-like_C"/>
    <property type="match status" value="1"/>
</dbReference>
<feature type="domain" description="Erythromycin biosynthesis protein CIII-like C-terminal" evidence="1">
    <location>
        <begin position="237"/>
        <end position="379"/>
    </location>
</feature>
<organism evidence="2 3">
    <name type="scientific">Micromonospora sonneratiae</name>
    <dbReference type="NCBI Taxonomy" id="1184706"/>
    <lineage>
        <taxon>Bacteria</taxon>
        <taxon>Bacillati</taxon>
        <taxon>Actinomycetota</taxon>
        <taxon>Actinomycetes</taxon>
        <taxon>Micromonosporales</taxon>
        <taxon>Micromonosporaceae</taxon>
        <taxon>Micromonospora</taxon>
    </lineage>
</organism>
<dbReference type="Gene3D" id="3.40.50.2000">
    <property type="entry name" value="Glycogen Phosphorylase B"/>
    <property type="match status" value="2"/>
</dbReference>
<dbReference type="Proteomes" id="UP001597260">
    <property type="component" value="Unassembled WGS sequence"/>
</dbReference>
<dbReference type="PANTHER" id="PTHR48050">
    <property type="entry name" value="STEROL 3-BETA-GLUCOSYLTRANSFERASE"/>
    <property type="match status" value="1"/>
</dbReference>
<proteinExistence type="predicted"/>
<dbReference type="SUPFAM" id="SSF53756">
    <property type="entry name" value="UDP-Glycosyltransferase/glycogen phosphorylase"/>
    <property type="match status" value="1"/>
</dbReference>